<protein>
    <submittedName>
        <fullName evidence="2">Uncharacterized protein</fullName>
    </submittedName>
</protein>
<evidence type="ECO:0000256" key="1">
    <source>
        <dbReference type="SAM" id="MobiDB-lite"/>
    </source>
</evidence>
<evidence type="ECO:0000313" key="3">
    <source>
        <dbReference type="Proteomes" id="UP000799539"/>
    </source>
</evidence>
<feature type="region of interest" description="Disordered" evidence="1">
    <location>
        <begin position="57"/>
        <end position="96"/>
    </location>
</feature>
<feature type="region of interest" description="Disordered" evidence="1">
    <location>
        <begin position="1"/>
        <end position="36"/>
    </location>
</feature>
<name>A0A6A6FX11_9PEZI</name>
<dbReference type="Proteomes" id="UP000799539">
    <property type="component" value="Unassembled WGS sequence"/>
</dbReference>
<dbReference type="EMBL" id="ML992662">
    <property type="protein sequence ID" value="KAF2217778.1"/>
    <property type="molecule type" value="Genomic_DNA"/>
</dbReference>
<organism evidence="2 3">
    <name type="scientific">Cercospora zeae-maydis SCOH1-5</name>
    <dbReference type="NCBI Taxonomy" id="717836"/>
    <lineage>
        <taxon>Eukaryota</taxon>
        <taxon>Fungi</taxon>
        <taxon>Dikarya</taxon>
        <taxon>Ascomycota</taxon>
        <taxon>Pezizomycotina</taxon>
        <taxon>Dothideomycetes</taxon>
        <taxon>Dothideomycetidae</taxon>
        <taxon>Mycosphaerellales</taxon>
        <taxon>Mycosphaerellaceae</taxon>
        <taxon>Cercospora</taxon>
    </lineage>
</organism>
<dbReference type="AlphaFoldDB" id="A0A6A6FX11"/>
<evidence type="ECO:0000313" key="2">
    <source>
        <dbReference type="EMBL" id="KAF2217778.1"/>
    </source>
</evidence>
<feature type="compositionally biased region" description="Basic and acidic residues" evidence="1">
    <location>
        <begin position="87"/>
        <end position="96"/>
    </location>
</feature>
<keyword evidence="3" id="KW-1185">Reference proteome</keyword>
<sequence>MDLGNSVSQQRKLHEGHMGRINYDGVPHGSQRSQRVPEFRVPLTELKTLCFVRQPIEDASHPQRSTSRRRDGGQCIRSAPAAITFGRSKDDPGALQ</sequence>
<reference evidence="2" key="1">
    <citation type="journal article" date="2020" name="Stud. Mycol.">
        <title>101 Dothideomycetes genomes: a test case for predicting lifestyles and emergence of pathogens.</title>
        <authorList>
            <person name="Haridas S."/>
            <person name="Albert R."/>
            <person name="Binder M."/>
            <person name="Bloem J."/>
            <person name="Labutti K."/>
            <person name="Salamov A."/>
            <person name="Andreopoulos B."/>
            <person name="Baker S."/>
            <person name="Barry K."/>
            <person name="Bills G."/>
            <person name="Bluhm B."/>
            <person name="Cannon C."/>
            <person name="Castanera R."/>
            <person name="Culley D."/>
            <person name="Daum C."/>
            <person name="Ezra D."/>
            <person name="Gonzalez J."/>
            <person name="Henrissat B."/>
            <person name="Kuo A."/>
            <person name="Liang C."/>
            <person name="Lipzen A."/>
            <person name="Lutzoni F."/>
            <person name="Magnuson J."/>
            <person name="Mondo S."/>
            <person name="Nolan M."/>
            <person name="Ohm R."/>
            <person name="Pangilinan J."/>
            <person name="Park H.-J."/>
            <person name="Ramirez L."/>
            <person name="Alfaro M."/>
            <person name="Sun H."/>
            <person name="Tritt A."/>
            <person name="Yoshinaga Y."/>
            <person name="Zwiers L.-H."/>
            <person name="Turgeon B."/>
            <person name="Goodwin S."/>
            <person name="Spatafora J."/>
            <person name="Crous P."/>
            <person name="Grigoriev I."/>
        </authorList>
    </citation>
    <scope>NUCLEOTIDE SEQUENCE</scope>
    <source>
        <strain evidence="2">SCOH1-5</strain>
    </source>
</reference>
<feature type="compositionally biased region" description="Polar residues" evidence="1">
    <location>
        <begin position="1"/>
        <end position="10"/>
    </location>
</feature>
<accession>A0A6A6FX11</accession>
<proteinExistence type="predicted"/>
<gene>
    <name evidence="2" type="ORF">CERZMDRAFT_92428</name>
</gene>